<dbReference type="OrthoDB" id="5344355at2"/>
<accession>U2EKH9</accession>
<name>U2EKH9_9GAMM</name>
<gene>
    <name evidence="1" type="ORF">SSPSH_002741</name>
</gene>
<sequence>MSEKSLSPAFRTRADEVIDIANRQSQTVSAGQVSASLMYATARFNAFQVAATAESSDDMAEERENAVEYFTAQYRKMFEDHFDECMANFDRYTGRDKT</sequence>
<evidence type="ECO:0000313" key="1">
    <source>
        <dbReference type="EMBL" id="ERJ18460.1"/>
    </source>
</evidence>
<evidence type="ECO:0008006" key="3">
    <source>
        <dbReference type="Google" id="ProtNLM"/>
    </source>
</evidence>
<reference evidence="1 2" key="2">
    <citation type="journal article" date="2013" name="PLoS ONE">
        <title>INDIGO - INtegrated Data Warehouse of MIcrobial GenOmes with Examples from the Red Sea Extremophiles.</title>
        <authorList>
            <person name="Alam I."/>
            <person name="Antunes A."/>
            <person name="Kamau A.A."/>
            <person name="Ba Alawi W."/>
            <person name="Kalkatawi M."/>
            <person name="Stingl U."/>
            <person name="Bajic V.B."/>
        </authorList>
    </citation>
    <scope>NUCLEOTIDE SEQUENCE [LARGE SCALE GENOMIC DNA]</scope>
    <source>
        <strain evidence="1 2">E1L3A</strain>
    </source>
</reference>
<evidence type="ECO:0000313" key="2">
    <source>
        <dbReference type="Proteomes" id="UP000006242"/>
    </source>
</evidence>
<keyword evidence="2" id="KW-1185">Reference proteome</keyword>
<dbReference type="Gene3D" id="1.10.287.3020">
    <property type="match status" value="1"/>
</dbReference>
<reference evidence="1 2" key="1">
    <citation type="journal article" date="2011" name="J. Bacteriol.">
        <title>Genome sequence of Salinisphaera shabanensis, a gammaproteobacterium from the harsh, variable environment of the brine-seawater interface of the Shaban Deep in the Red Sea.</title>
        <authorList>
            <person name="Antunes A."/>
            <person name="Alam I."/>
            <person name="Bajic V.B."/>
            <person name="Stingl U."/>
        </authorList>
    </citation>
    <scope>NUCLEOTIDE SEQUENCE [LARGE SCALE GENOMIC DNA]</scope>
    <source>
        <strain evidence="1 2">E1L3A</strain>
    </source>
</reference>
<proteinExistence type="predicted"/>
<protein>
    <recommendedName>
        <fullName evidence="3">DUF3144 domain-containing protein</fullName>
    </recommendedName>
</protein>
<dbReference type="Proteomes" id="UP000006242">
    <property type="component" value="Unassembled WGS sequence"/>
</dbReference>
<dbReference type="AlphaFoldDB" id="U2EKH9"/>
<comment type="caution">
    <text evidence="1">The sequence shown here is derived from an EMBL/GenBank/DDBJ whole genome shotgun (WGS) entry which is preliminary data.</text>
</comment>
<dbReference type="RefSeq" id="WP_006912079.1">
    <property type="nucleotide sequence ID" value="NZ_AFNV02000019.1"/>
</dbReference>
<organism evidence="1 2">
    <name type="scientific">Salinisphaera shabanensis E1L3A</name>
    <dbReference type="NCBI Taxonomy" id="1033802"/>
    <lineage>
        <taxon>Bacteria</taxon>
        <taxon>Pseudomonadati</taxon>
        <taxon>Pseudomonadota</taxon>
        <taxon>Gammaproteobacteria</taxon>
        <taxon>Salinisphaerales</taxon>
        <taxon>Salinisphaeraceae</taxon>
        <taxon>Salinisphaera</taxon>
    </lineage>
</organism>
<dbReference type="eggNOG" id="ENOG5032ZQ3">
    <property type="taxonomic scope" value="Bacteria"/>
</dbReference>
<dbReference type="InterPro" id="IPR021490">
    <property type="entry name" value="DUF3144"/>
</dbReference>
<dbReference type="Pfam" id="PF11342">
    <property type="entry name" value="DUF3144"/>
    <property type="match status" value="1"/>
</dbReference>
<dbReference type="EMBL" id="AFNV02000019">
    <property type="protein sequence ID" value="ERJ18460.1"/>
    <property type="molecule type" value="Genomic_DNA"/>
</dbReference>